<feature type="compositionally biased region" description="Pro residues" evidence="1">
    <location>
        <begin position="173"/>
        <end position="198"/>
    </location>
</feature>
<sequence>MSAPARVHQPVQSIGRAQSDQTPASHGAEALPSETAQAGRARAPMPRQEADVPVKTRIAPRDDRSDDDVENEPSPASTGGPSEGAQSLAPASTPDLDSPAPTPSDTLDRADALADCVSHPSDLNSSVDAPPAVALPCLAHAEEKSDDHVFAWMGGLLAIGGASVGGHDASVAPSPPTSNGPGTPTPGQPEVLPPPQEPEQPRQPEGPEGEQQPHPDESDPIEEPPLPEIQVPGRPTLSLANDSGVSRNDGITADPTVRVDGLIEHATWFYSLDNGATWRQGTGDTIPAAAFAADGLQHVLVRQTGPSGHSSTTSVLHFDLDRHIDALAPTLAQDTGLHADDRVTRHAAVRVDGIEDGARWEYRLAGHDDWHEGHGDKIPQNVFREDGAHAVEVRQIDLAGNVSIPTSLNFTLDTHVATPTLQLHVDSGRPGDLVTNNAAVDVGGLEAGGTWEYLWISASGDSGWVQGSGAQLPDSLATADGDVTVLARQTDLAGNTSGVASLTFTRDTSGGDTAPLSVTLKHDTGRLGDLISQDITLVVDGLEAQAHWEYQLDGRGDWVHGTGQEIPDDAFIGDGAHTVLVRQVSLAGTASPATRVHVVRDTQALAPQASLVNDTGHAADDRITNDASVHLAGLEAQAEWFYSIDAGASWIQGDGDTIAGNVFGDGPVNLLVHQVDVAGNRSADAALNFTLDSQTFTPTLTLAEDTGDDSDDGLTRNGNVLVGGLEPGARWQFSIDDGDWIDGVGTEIPHEAFPNDGPHRVEARQIDAAGNRSDVTALMFELDTVVITPRLSLLNDTGVSATDGITRDSTIQVDGLEPGAHWRCSVDGGVTWTEGTEAIIQGLPFTVGPAHIQLVQIDAAGNVSDPAELSFTRVSDLAAPSLSLRADTGHDGTDAITRDGTLIVGGLVDGATWQYRLAPDAAWLDGSGTMLPSEAFATDGRQTVQVRQIDIAGHVSEITAFDFTLDRTPPTIDLTDTVGIQSSRQVVLDAAECRAGVPLTALTGELADDDLHELRLVLGGDAFDATNDRLVLDREIALDSDAVGDGVRLGSVDDLRYRYDSATRSLSIGKTDGTPLTGAEATGLTNEILWRNGASGLREGARTITLSGTDIAGNVSASATITVTVDTRVPSLDLNGSQPGTDANWATASLTAGVAPFAADLTLTHGNPDATLRRVEVTLSGSGASRIDQLASVATDGSMAAWAGNAAVMTVAGVDWAMTRLSNTYTFTRADGAQSSPSEARALLDSLRLSNEAAAPLQGSRTYTVTVFDHLGRSDRARGTIVYDTEGPTIDLNGALPGTDRGVTVTPGLAWDFGLARPAAGVVLDTDAITRMTLRFASNVVGAFDGNDATRAEWVGFFNDTDAADHSRMLRLGTTGELTVLTFLPRKTLTLSLAADGVSLSIATDSPLTPDEASQVLRALSFQSADATVPGIRTVEFSAVDRAGNTTTLPATARLDVRNDVPVMRLDPSADTGLHDRDSVTRLNGGVDAPLLFSGLAAAGQTVTVFRDDNNNGQLDAAERLGTTVADANGRWSLSYAGAPLADGSYRIAATCNGRVSDAVDLTVDTRPPASTFSMGQSVHVVPVLAGTTDPGATVRVELDADNNLSNGYEVAYGVIADETGRWVLDTATASPIAGQAVTYASGAIVQARVIADDLAGNETVRTASSVAQSSIYSISDSHVIEGTSGTREMVFMVTREGDLTEAGSVHYAVDAANSSARANASGAAADNDYSGAAAGRLDFAPGESSKLVRFAVNGDYFREVNDKLVVKLHDATQGAIGDETGIGNINEIDISRLQAAYGLRDLNPQSNDFAIRVRRSSDNAEQDIGFDVNGNLDQQALLDFVGRTSTSKGFVTTWYDQSGHGVDMLQPDMAKQGVIVDAGKAVTRSDGLISISFNNGRNGRNDDCMVANGVAATDWKSFAAYAKVQVEGMANGSLFNLGEAGAGRLSACYPDYGSYCFDVRNQGATERLKQPVPAGTTLLGKATDVVFEAHSGNTGAGTPAMNYTDAKQLIFDDGVRVASDDSLPSQFPTSKEWKLAWHGAYGSSDSNYYQQAMYNEFLVFLDKDGKATPSMQSLIGTAGSDVLTYSGEMGLTSINGLAGEDTLYLSGSVDLDFAAMSGGVRGIEQVWMDNGAVNTLTLSATTLAVNGASTLTITMDAGDAVILDGTRMAHSADQQTLILGSAGNDRLMGTARNDVMIGGAGLDTFTWLQNQGGHDTVLDYTAAQGDQLDLTALLRGFTAGSETRYIHKAVDSHGDVVLAIDWDGNGHFDQPDLTITLVHVNAADAITLVTAAGTSVL</sequence>
<dbReference type="InterPro" id="IPR011049">
    <property type="entry name" value="Serralysin-like_metalloprot_C"/>
</dbReference>
<reference evidence="2 3" key="1">
    <citation type="journal article" date="2008" name="Int. J. Syst. Evol. Microbiol.">
        <title>Description of Roseateles aquatilis sp. nov. and Roseateles terrae sp. nov., in the class Betaproteobacteria, and emended description of the genus Roseateles.</title>
        <authorList>
            <person name="Gomila M."/>
            <person name="Bowien B."/>
            <person name="Falsen E."/>
            <person name="Moore E.R."/>
            <person name="Lalucat J."/>
        </authorList>
    </citation>
    <scope>NUCLEOTIDE SEQUENCE [LARGE SCALE GENOMIC DNA]</scope>
    <source>
        <strain evidence="2 3">CCUG 48205</strain>
    </source>
</reference>
<proteinExistence type="predicted"/>
<feature type="compositionally biased region" description="Basic and acidic residues" evidence="1">
    <location>
        <begin position="48"/>
        <end position="64"/>
    </location>
</feature>
<dbReference type="GO" id="GO:0005509">
    <property type="term" value="F:calcium ion binding"/>
    <property type="evidence" value="ECO:0007669"/>
    <property type="project" value="InterPro"/>
</dbReference>
<accession>A0A246JLN2</accession>
<organism evidence="2 3">
    <name type="scientific">Roseateles aquatilis</name>
    <dbReference type="NCBI Taxonomy" id="431061"/>
    <lineage>
        <taxon>Bacteria</taxon>
        <taxon>Pseudomonadati</taxon>
        <taxon>Pseudomonadota</taxon>
        <taxon>Betaproteobacteria</taxon>
        <taxon>Burkholderiales</taxon>
        <taxon>Sphaerotilaceae</taxon>
        <taxon>Roseateles</taxon>
    </lineage>
</organism>
<name>A0A246JLN2_9BURK</name>
<dbReference type="Pfam" id="PF00353">
    <property type="entry name" value="HemolysinCabind"/>
    <property type="match status" value="1"/>
</dbReference>
<dbReference type="Gene3D" id="2.60.120.200">
    <property type="match status" value="1"/>
</dbReference>
<dbReference type="InterPro" id="IPR019960">
    <property type="entry name" value="T1SS_VCA0849"/>
</dbReference>
<evidence type="ECO:0000313" key="2">
    <source>
        <dbReference type="EMBL" id="OWQ93548.1"/>
    </source>
</evidence>
<protein>
    <submittedName>
        <fullName evidence="2">Uncharacterized protein</fullName>
    </submittedName>
</protein>
<evidence type="ECO:0000256" key="1">
    <source>
        <dbReference type="SAM" id="MobiDB-lite"/>
    </source>
</evidence>
<comment type="caution">
    <text evidence="2">The sequence shown here is derived from an EMBL/GenBank/DDBJ whole genome shotgun (WGS) entry which is preliminary data.</text>
</comment>
<dbReference type="EMBL" id="NIOF01000001">
    <property type="protein sequence ID" value="OWQ93548.1"/>
    <property type="molecule type" value="Genomic_DNA"/>
</dbReference>
<dbReference type="InterPro" id="IPR001343">
    <property type="entry name" value="Hemolysn_Ca-bd"/>
</dbReference>
<dbReference type="Proteomes" id="UP000197468">
    <property type="component" value="Unassembled WGS sequence"/>
</dbReference>
<dbReference type="Gene3D" id="2.150.10.10">
    <property type="entry name" value="Serralysin-like metalloprotease, C-terminal"/>
    <property type="match status" value="1"/>
</dbReference>
<feature type="region of interest" description="Disordered" evidence="1">
    <location>
        <begin position="166"/>
        <end position="252"/>
    </location>
</feature>
<dbReference type="SUPFAM" id="SSF51120">
    <property type="entry name" value="beta-Roll"/>
    <property type="match status" value="1"/>
</dbReference>
<keyword evidence="3" id="KW-1185">Reference proteome</keyword>
<dbReference type="NCBIfam" id="TIGR03661">
    <property type="entry name" value="T1SS_VCA0849"/>
    <property type="match status" value="1"/>
</dbReference>
<feature type="region of interest" description="Disordered" evidence="1">
    <location>
        <begin position="1"/>
        <end position="130"/>
    </location>
</feature>
<evidence type="ECO:0000313" key="3">
    <source>
        <dbReference type="Proteomes" id="UP000197468"/>
    </source>
</evidence>
<dbReference type="Gene3D" id="2.60.40.10">
    <property type="entry name" value="Immunoglobulins"/>
    <property type="match status" value="4"/>
</dbReference>
<dbReference type="InterPro" id="IPR038081">
    <property type="entry name" value="CalX-like_sf"/>
</dbReference>
<feature type="compositionally biased region" description="Polar residues" evidence="1">
    <location>
        <begin position="10"/>
        <end position="24"/>
    </location>
</feature>
<gene>
    <name evidence="2" type="ORF">CDN99_03545</name>
</gene>
<dbReference type="SUPFAM" id="SSF141072">
    <property type="entry name" value="CalX-like"/>
    <property type="match status" value="1"/>
</dbReference>
<dbReference type="InterPro" id="IPR013783">
    <property type="entry name" value="Ig-like_fold"/>
</dbReference>
<dbReference type="Gene3D" id="2.60.40.2030">
    <property type="match status" value="1"/>
</dbReference>